<reference evidence="2 3" key="1">
    <citation type="submission" date="2019-03" db="EMBL/GenBank/DDBJ databases">
        <title>First draft genome of Liparis tanakae, snailfish: a comprehensive survey of snailfish specific genes.</title>
        <authorList>
            <person name="Kim W."/>
            <person name="Song I."/>
            <person name="Jeong J.-H."/>
            <person name="Kim D."/>
            <person name="Kim S."/>
            <person name="Ryu S."/>
            <person name="Song J.Y."/>
            <person name="Lee S.K."/>
        </authorList>
    </citation>
    <scope>NUCLEOTIDE SEQUENCE [LARGE SCALE GENOMIC DNA]</scope>
    <source>
        <tissue evidence="2">Muscle</tissue>
    </source>
</reference>
<feature type="region of interest" description="Disordered" evidence="1">
    <location>
        <begin position="183"/>
        <end position="217"/>
    </location>
</feature>
<keyword evidence="3" id="KW-1185">Reference proteome</keyword>
<evidence type="ECO:0000256" key="1">
    <source>
        <dbReference type="SAM" id="MobiDB-lite"/>
    </source>
</evidence>
<accession>A0A4Z2IT51</accession>
<feature type="compositionally biased region" description="Polar residues" evidence="1">
    <location>
        <begin position="206"/>
        <end position="217"/>
    </location>
</feature>
<sequence>MSDCVADWGRGSLVAPSRVGGPQICDECCIVNKTPEYPRSRLELESLSWHVGGVEAVSSTLDGLWDQAGVFINLNEKTRQPGVNMTQAKDRRSKTRGFPLHHKTTFSITQDIAQAIENNLHNLGILHCQQVAEWRDHLLLDQRHQMRDDARVDDHLDLLIPSVRQGPDGLFAHILVRRVKQPQEQRHSVYTKETDRQRSCERASQDLESYTTELQYH</sequence>
<protein>
    <submittedName>
        <fullName evidence="2">Uncharacterized protein</fullName>
    </submittedName>
</protein>
<evidence type="ECO:0000313" key="2">
    <source>
        <dbReference type="EMBL" id="TNN80353.1"/>
    </source>
</evidence>
<dbReference type="OrthoDB" id="29145at2759"/>
<comment type="caution">
    <text evidence="2">The sequence shown here is derived from an EMBL/GenBank/DDBJ whole genome shotgun (WGS) entry which is preliminary data.</text>
</comment>
<dbReference type="AlphaFoldDB" id="A0A4Z2IT51"/>
<gene>
    <name evidence="2" type="ORF">EYF80_009377</name>
</gene>
<feature type="compositionally biased region" description="Basic and acidic residues" evidence="1">
    <location>
        <begin position="183"/>
        <end position="205"/>
    </location>
</feature>
<dbReference type="Proteomes" id="UP000314294">
    <property type="component" value="Unassembled WGS sequence"/>
</dbReference>
<organism evidence="2 3">
    <name type="scientific">Liparis tanakae</name>
    <name type="common">Tanaka's snailfish</name>
    <dbReference type="NCBI Taxonomy" id="230148"/>
    <lineage>
        <taxon>Eukaryota</taxon>
        <taxon>Metazoa</taxon>
        <taxon>Chordata</taxon>
        <taxon>Craniata</taxon>
        <taxon>Vertebrata</taxon>
        <taxon>Euteleostomi</taxon>
        <taxon>Actinopterygii</taxon>
        <taxon>Neopterygii</taxon>
        <taxon>Teleostei</taxon>
        <taxon>Neoteleostei</taxon>
        <taxon>Acanthomorphata</taxon>
        <taxon>Eupercaria</taxon>
        <taxon>Perciformes</taxon>
        <taxon>Cottioidei</taxon>
        <taxon>Cottales</taxon>
        <taxon>Liparidae</taxon>
        <taxon>Liparis</taxon>
    </lineage>
</organism>
<name>A0A4Z2IT51_9TELE</name>
<proteinExistence type="predicted"/>
<evidence type="ECO:0000313" key="3">
    <source>
        <dbReference type="Proteomes" id="UP000314294"/>
    </source>
</evidence>
<dbReference type="EMBL" id="SRLO01000055">
    <property type="protein sequence ID" value="TNN80353.1"/>
    <property type="molecule type" value="Genomic_DNA"/>
</dbReference>